<feature type="compositionally biased region" description="Gly residues" evidence="1">
    <location>
        <begin position="231"/>
        <end position="240"/>
    </location>
</feature>
<evidence type="ECO:0000313" key="4">
    <source>
        <dbReference type="Proteomes" id="UP000573599"/>
    </source>
</evidence>
<reference evidence="3 4" key="1">
    <citation type="submission" date="2020-07" db="EMBL/GenBank/DDBJ databases">
        <title>Sequencing the genomes of 1000 actinobacteria strains.</title>
        <authorList>
            <person name="Klenk H.-P."/>
        </authorList>
    </citation>
    <scope>NUCLEOTIDE SEQUENCE [LARGE SCALE GENOMIC DNA]</scope>
    <source>
        <strain evidence="3 4">DSM 23987</strain>
    </source>
</reference>
<evidence type="ECO:0000313" key="3">
    <source>
        <dbReference type="EMBL" id="NYG07998.1"/>
    </source>
</evidence>
<evidence type="ECO:0000256" key="2">
    <source>
        <dbReference type="SAM" id="Phobius"/>
    </source>
</evidence>
<dbReference type="Pfam" id="PF19700">
    <property type="entry name" value="DUF6198"/>
    <property type="match status" value="1"/>
</dbReference>
<feature type="transmembrane region" description="Helical" evidence="2">
    <location>
        <begin position="24"/>
        <end position="42"/>
    </location>
</feature>
<comment type="caution">
    <text evidence="3">The sequence shown here is derived from an EMBL/GenBank/DDBJ whole genome shotgun (WGS) entry which is preliminary data.</text>
</comment>
<dbReference type="EMBL" id="JACCAB010000001">
    <property type="protein sequence ID" value="NYG07998.1"/>
    <property type="molecule type" value="Genomic_DNA"/>
</dbReference>
<keyword evidence="2" id="KW-0812">Transmembrane</keyword>
<feature type="transmembrane region" description="Helical" evidence="2">
    <location>
        <begin position="89"/>
        <end position="110"/>
    </location>
</feature>
<dbReference type="Proteomes" id="UP000573599">
    <property type="component" value="Unassembled WGS sequence"/>
</dbReference>
<keyword evidence="2" id="KW-0472">Membrane</keyword>
<sequence length="261" mass="26920">MTRTSPTSMTPLEQLRAGRTMRRLTQLAVGLTLYGVSMGMMLRSGLGLDPWDVFHYGIAQHLPVSFGTVVIIVGVAVLLLWIPLRQWPGLGTIANVIVIGVATDGTLALLSAPGAMVARVALLLGGIVLNGLAGALYIGSQFGPGPRDGLMTGLVRRSGGSIRVVRTSIELTVLIVGWLMGGVVGLGTILYAVLIGPVVQVFLPIFTVPLGTHGSGVQRQHEGEHSAGAGPAQGGGGDGEGPARAGDVVDEQDGAVEPLQR</sequence>
<keyword evidence="4" id="KW-1185">Reference proteome</keyword>
<evidence type="ECO:0000256" key="1">
    <source>
        <dbReference type="SAM" id="MobiDB-lite"/>
    </source>
</evidence>
<organism evidence="3 4">
    <name type="scientific">Pedococcus badiiscoriae</name>
    <dbReference type="NCBI Taxonomy" id="642776"/>
    <lineage>
        <taxon>Bacteria</taxon>
        <taxon>Bacillati</taxon>
        <taxon>Actinomycetota</taxon>
        <taxon>Actinomycetes</taxon>
        <taxon>Micrococcales</taxon>
        <taxon>Intrasporangiaceae</taxon>
        <taxon>Pedococcus</taxon>
    </lineage>
</organism>
<feature type="region of interest" description="Disordered" evidence="1">
    <location>
        <begin position="216"/>
        <end position="261"/>
    </location>
</feature>
<dbReference type="AlphaFoldDB" id="A0A852WG86"/>
<dbReference type="InterPro" id="IPR038750">
    <property type="entry name" value="YczE/YyaS-like"/>
</dbReference>
<keyword evidence="2" id="KW-1133">Transmembrane helix</keyword>
<accession>A0A852WG86</accession>
<name>A0A852WG86_9MICO</name>
<protein>
    <submittedName>
        <fullName evidence="3">Putative membrane protein YczE</fullName>
    </submittedName>
</protein>
<gene>
    <name evidence="3" type="ORF">BJ986_002485</name>
</gene>
<feature type="transmembrane region" description="Helical" evidence="2">
    <location>
        <begin position="171"/>
        <end position="194"/>
    </location>
</feature>
<feature type="transmembrane region" description="Helical" evidence="2">
    <location>
        <begin position="116"/>
        <end position="138"/>
    </location>
</feature>
<feature type="transmembrane region" description="Helical" evidence="2">
    <location>
        <begin position="62"/>
        <end position="82"/>
    </location>
</feature>
<dbReference type="PANTHER" id="PTHR40078:SF1">
    <property type="entry name" value="INTEGRAL MEMBRANE PROTEIN"/>
    <property type="match status" value="1"/>
</dbReference>
<dbReference type="PANTHER" id="PTHR40078">
    <property type="entry name" value="INTEGRAL MEMBRANE PROTEIN-RELATED"/>
    <property type="match status" value="1"/>
</dbReference>
<proteinExistence type="predicted"/>